<feature type="coiled-coil region" evidence="1">
    <location>
        <begin position="90"/>
        <end position="124"/>
    </location>
</feature>
<feature type="region of interest" description="Disordered" evidence="2">
    <location>
        <begin position="140"/>
        <end position="163"/>
    </location>
</feature>
<reference evidence="3" key="1">
    <citation type="submission" date="2021-06" db="EMBL/GenBank/DDBJ databases">
        <authorList>
            <person name="Kallberg Y."/>
            <person name="Tangrot J."/>
            <person name="Rosling A."/>
        </authorList>
    </citation>
    <scope>NUCLEOTIDE SEQUENCE</scope>
    <source>
        <strain evidence="3">UK204</strain>
    </source>
</reference>
<evidence type="ECO:0000313" key="3">
    <source>
        <dbReference type="EMBL" id="CAG8446507.1"/>
    </source>
</evidence>
<dbReference type="Proteomes" id="UP000789570">
    <property type="component" value="Unassembled WGS sequence"/>
</dbReference>
<feature type="compositionally biased region" description="Low complexity" evidence="2">
    <location>
        <begin position="1"/>
        <end position="13"/>
    </location>
</feature>
<dbReference type="EMBL" id="CAJVPQ010000109">
    <property type="protein sequence ID" value="CAG8446507.1"/>
    <property type="molecule type" value="Genomic_DNA"/>
</dbReference>
<organism evidence="3 4">
    <name type="scientific">Funneliformis caledonium</name>
    <dbReference type="NCBI Taxonomy" id="1117310"/>
    <lineage>
        <taxon>Eukaryota</taxon>
        <taxon>Fungi</taxon>
        <taxon>Fungi incertae sedis</taxon>
        <taxon>Mucoromycota</taxon>
        <taxon>Glomeromycotina</taxon>
        <taxon>Glomeromycetes</taxon>
        <taxon>Glomerales</taxon>
        <taxon>Glomeraceae</taxon>
        <taxon>Funneliformis</taxon>
    </lineage>
</organism>
<evidence type="ECO:0000256" key="1">
    <source>
        <dbReference type="SAM" id="Coils"/>
    </source>
</evidence>
<keyword evidence="1" id="KW-0175">Coiled coil</keyword>
<keyword evidence="4" id="KW-1185">Reference proteome</keyword>
<accession>A0A9N8VDY0</accession>
<feature type="region of interest" description="Disordered" evidence="2">
    <location>
        <begin position="1"/>
        <end position="26"/>
    </location>
</feature>
<proteinExistence type="predicted"/>
<dbReference type="OrthoDB" id="2398397at2759"/>
<sequence>MGHSPSISPSSSILRGQGQHMMGSSSHIKTLLQQNETQRAILHELLSATSAAAIVGRMQPQQYNLQQFPSVNGNTGGINRNSTKEIAASLNYLERQFQCVLRDNEELRKENESLRRENEKLKKSPLLNSLASGKLTANFIPTTNAADPSSTKSASGNMSNALQ</sequence>
<evidence type="ECO:0000313" key="4">
    <source>
        <dbReference type="Proteomes" id="UP000789570"/>
    </source>
</evidence>
<gene>
    <name evidence="3" type="ORF">FCALED_LOCUS935</name>
</gene>
<evidence type="ECO:0000256" key="2">
    <source>
        <dbReference type="SAM" id="MobiDB-lite"/>
    </source>
</evidence>
<name>A0A9N8VDY0_9GLOM</name>
<comment type="caution">
    <text evidence="3">The sequence shown here is derived from an EMBL/GenBank/DDBJ whole genome shotgun (WGS) entry which is preliminary data.</text>
</comment>
<dbReference type="AlphaFoldDB" id="A0A9N8VDY0"/>
<protein>
    <submittedName>
        <fullName evidence="3">4559_t:CDS:1</fullName>
    </submittedName>
</protein>